<reference evidence="3" key="1">
    <citation type="submission" date="2021-02" db="EMBL/GenBank/DDBJ databases">
        <authorList>
            <person name="Nowell W R."/>
        </authorList>
    </citation>
    <scope>NUCLEOTIDE SEQUENCE</scope>
</reference>
<sequence length="156" mass="18090">MGACVAHFKNNKHQESLPSSETCKCNLPNHIQKITNDIRNTSNAYDVSSPVAQIGNENILCNNRKRLETMIPINMIENKKEIKSKEYHINKRVLTWINEIDEDDSLTPPKSMLSLNTLLIRQDEPPQRTTNKQEILEQKYCNKQNLNTHKFAKLLF</sequence>
<gene>
    <name evidence="1" type="ORF">BJG266_LOCUS10216</name>
    <name evidence="2" type="ORF">QVE165_LOCUS38047</name>
    <name evidence="3" type="ORF">QVE165_LOCUS38088</name>
</gene>
<organism evidence="3 4">
    <name type="scientific">Adineta steineri</name>
    <dbReference type="NCBI Taxonomy" id="433720"/>
    <lineage>
        <taxon>Eukaryota</taxon>
        <taxon>Metazoa</taxon>
        <taxon>Spiralia</taxon>
        <taxon>Gnathifera</taxon>
        <taxon>Rotifera</taxon>
        <taxon>Eurotatoria</taxon>
        <taxon>Bdelloidea</taxon>
        <taxon>Adinetida</taxon>
        <taxon>Adinetidae</taxon>
        <taxon>Adineta</taxon>
    </lineage>
</organism>
<evidence type="ECO:0000313" key="4">
    <source>
        <dbReference type="Proteomes" id="UP000663832"/>
    </source>
</evidence>
<dbReference type="EMBL" id="CAJNOM010000403">
    <property type="protein sequence ID" value="CAF1418282.1"/>
    <property type="molecule type" value="Genomic_DNA"/>
</dbReference>
<dbReference type="EMBL" id="CAJNOI010000035">
    <property type="protein sequence ID" value="CAF0896050.1"/>
    <property type="molecule type" value="Genomic_DNA"/>
</dbReference>
<dbReference type="Proteomes" id="UP000663877">
    <property type="component" value="Unassembled WGS sequence"/>
</dbReference>
<evidence type="ECO:0000313" key="3">
    <source>
        <dbReference type="EMBL" id="CAF1418835.1"/>
    </source>
</evidence>
<protein>
    <submittedName>
        <fullName evidence="3">Uncharacterized protein</fullName>
    </submittedName>
</protein>
<comment type="caution">
    <text evidence="3">The sequence shown here is derived from an EMBL/GenBank/DDBJ whole genome shotgun (WGS) entry which is preliminary data.</text>
</comment>
<dbReference type="AlphaFoldDB" id="A0A815M7Z3"/>
<accession>A0A815M7Z3</accession>
<dbReference type="EMBL" id="CAJNOM010000404">
    <property type="protein sequence ID" value="CAF1418835.1"/>
    <property type="molecule type" value="Genomic_DNA"/>
</dbReference>
<proteinExistence type="predicted"/>
<dbReference type="Proteomes" id="UP000663832">
    <property type="component" value="Unassembled WGS sequence"/>
</dbReference>
<keyword evidence="4" id="KW-1185">Reference proteome</keyword>
<evidence type="ECO:0000313" key="2">
    <source>
        <dbReference type="EMBL" id="CAF1418282.1"/>
    </source>
</evidence>
<name>A0A815M7Z3_9BILA</name>
<evidence type="ECO:0000313" key="1">
    <source>
        <dbReference type="EMBL" id="CAF0896050.1"/>
    </source>
</evidence>